<dbReference type="AlphaFoldDB" id="B3RRG7"/>
<feature type="signal peptide" evidence="4">
    <location>
        <begin position="1"/>
        <end position="27"/>
    </location>
</feature>
<keyword evidence="8" id="KW-1185">Reference proteome</keyword>
<evidence type="ECO:0000313" key="7">
    <source>
        <dbReference type="EMBL" id="EDV26872.1"/>
    </source>
</evidence>
<comment type="subcellular location">
    <subcellularLocation>
        <location evidence="1">Secreted</location>
    </subcellularLocation>
</comment>
<dbReference type="Gene3D" id="6.20.200.20">
    <property type="match status" value="2"/>
</dbReference>
<dbReference type="InterPro" id="IPR052424">
    <property type="entry name" value="Kielin_Chordin-BMP_Reg"/>
</dbReference>
<reference evidence="7 8" key="1">
    <citation type="journal article" date="2008" name="Nature">
        <title>The Trichoplax genome and the nature of placozoans.</title>
        <authorList>
            <person name="Srivastava M."/>
            <person name="Begovic E."/>
            <person name="Chapman J."/>
            <person name="Putnam N.H."/>
            <person name="Hellsten U."/>
            <person name="Kawashima T."/>
            <person name="Kuo A."/>
            <person name="Mitros T."/>
            <person name="Salamov A."/>
            <person name="Carpenter M.L."/>
            <person name="Signorovitch A.Y."/>
            <person name="Moreno M.A."/>
            <person name="Kamm K."/>
            <person name="Grimwood J."/>
            <person name="Schmutz J."/>
            <person name="Shapiro H."/>
            <person name="Grigoriev I.V."/>
            <person name="Buss L.W."/>
            <person name="Schierwater B."/>
            <person name="Dellaporta S.L."/>
            <person name="Rokhsar D.S."/>
        </authorList>
    </citation>
    <scope>NUCLEOTIDE SEQUENCE [LARGE SCALE GENOMIC DNA]</scope>
    <source>
        <strain evidence="7 8">Grell-BS-1999</strain>
    </source>
</reference>
<dbReference type="SMART" id="SM00216">
    <property type="entry name" value="VWD"/>
    <property type="match status" value="1"/>
</dbReference>
<evidence type="ECO:0000256" key="4">
    <source>
        <dbReference type="SAM" id="SignalP"/>
    </source>
</evidence>
<evidence type="ECO:0000256" key="1">
    <source>
        <dbReference type="ARBA" id="ARBA00004613"/>
    </source>
</evidence>
<dbReference type="HOGENOM" id="CLU_018024_2_0_1"/>
<dbReference type="STRING" id="10228.B3RRG7"/>
<dbReference type="KEGG" id="tad:TRIADDRAFT_54231"/>
<dbReference type="FunCoup" id="B3RRG7">
    <property type="interactions" value="880"/>
</dbReference>
<dbReference type="PhylomeDB" id="B3RRG7"/>
<dbReference type="InterPro" id="IPR001007">
    <property type="entry name" value="VWF_dom"/>
</dbReference>
<dbReference type="Proteomes" id="UP000009022">
    <property type="component" value="Unassembled WGS sequence"/>
</dbReference>
<dbReference type="GO" id="GO:0005576">
    <property type="term" value="C:extracellular region"/>
    <property type="evidence" value="ECO:0000318"/>
    <property type="project" value="GO_Central"/>
</dbReference>
<dbReference type="OrthoDB" id="6019304at2759"/>
<name>B3RRG7_TRIAD</name>
<dbReference type="eggNOG" id="KOG1216">
    <property type="taxonomic scope" value="Eukaryota"/>
</dbReference>
<dbReference type="Pfam" id="PF00094">
    <property type="entry name" value="VWD"/>
    <property type="match status" value="1"/>
</dbReference>
<dbReference type="SUPFAM" id="SSF57603">
    <property type="entry name" value="FnI-like domain"/>
    <property type="match status" value="3"/>
</dbReference>
<dbReference type="SMART" id="SM00214">
    <property type="entry name" value="VWC"/>
    <property type="match status" value="4"/>
</dbReference>
<dbReference type="CTD" id="6752081"/>
<dbReference type="PROSITE" id="PS01208">
    <property type="entry name" value="VWFC_1"/>
    <property type="match status" value="1"/>
</dbReference>
<keyword evidence="2" id="KW-0964">Secreted</keyword>
<proteinExistence type="predicted"/>
<evidence type="ECO:0000256" key="3">
    <source>
        <dbReference type="ARBA" id="ARBA00022729"/>
    </source>
</evidence>
<dbReference type="OMA" id="WHFANSW"/>
<evidence type="ECO:0000313" key="8">
    <source>
        <dbReference type="Proteomes" id="UP000009022"/>
    </source>
</evidence>
<evidence type="ECO:0000256" key="2">
    <source>
        <dbReference type="ARBA" id="ARBA00022525"/>
    </source>
</evidence>
<dbReference type="PROSITE" id="PS51233">
    <property type="entry name" value="VWFD"/>
    <property type="match status" value="1"/>
</dbReference>
<dbReference type="PROSITE" id="PS50184">
    <property type="entry name" value="VWFC_2"/>
    <property type="match status" value="1"/>
</dbReference>
<feature type="domain" description="VWFC" evidence="5">
    <location>
        <begin position="225"/>
        <end position="285"/>
    </location>
</feature>
<evidence type="ECO:0000259" key="5">
    <source>
        <dbReference type="PROSITE" id="PS50184"/>
    </source>
</evidence>
<evidence type="ECO:0000259" key="6">
    <source>
        <dbReference type="PROSITE" id="PS51233"/>
    </source>
</evidence>
<accession>B3RRG7</accession>
<sequence length="564" mass="63412">MKGGISYLMAIILLACLTATLVKMTAGQGIMGESVKCSKEGEIIKTLMDKTRNLCIICVCKNKIADCSSTCPKLPDSCTTYEYRKDSCCRICKGCTFKNRIYSHDEKWTIQVKDGEKSYWKRLICQNGLITMHKIECFVPCKNPIYLDNHECPICEKCKFHGKKYNEGELFAPLADKNVICTCKGKVLTCMKKVCPILSCHPETRVVVEYEPGLFCQICSTLSTVNCELNGFRYQNGSQWEEGCKTCSCNNNVVKCKAITCPPLLCPSGKQPYFLPGKCCPVRCFSATDTCRVYQEFNSAHIRTFDKHNYPINGGCKYIIAKSCKPALANFTILGRFGARSSDNKPLLSHVYLYFGNSNQIVLLPTMRVKYNQRSVNLPYHQSNLLQIETSSSLKSIIVKTNFGLQLTFSKKSDLRVYASPDYAGKVGGICGNYNGNKNDDISIINGNSKTKLKDFLLKWKVGKGCNKFKGNHLLPTSCKKFLPQKAAAVCMWIYQVDFLPCTIDRNKYHQLCLNTTCNDCPYSSAEVCACKIQKQYALDCLTIKGINIRWDMHNKCAELSSKH</sequence>
<dbReference type="PROSITE" id="PS51257">
    <property type="entry name" value="PROKAR_LIPOPROTEIN"/>
    <property type="match status" value="1"/>
</dbReference>
<dbReference type="Pfam" id="PF00093">
    <property type="entry name" value="VWC"/>
    <property type="match status" value="1"/>
</dbReference>
<protein>
    <recommendedName>
        <fullName evidence="9">VWFD domain-containing protein</fullName>
    </recommendedName>
</protein>
<evidence type="ECO:0008006" key="9">
    <source>
        <dbReference type="Google" id="ProtNLM"/>
    </source>
</evidence>
<feature type="chain" id="PRO_5002796886" description="VWFD domain-containing protein" evidence="4">
    <location>
        <begin position="28"/>
        <end position="564"/>
    </location>
</feature>
<dbReference type="InParanoid" id="B3RRG7"/>
<dbReference type="InterPro" id="IPR001846">
    <property type="entry name" value="VWF_type-D"/>
</dbReference>
<dbReference type="PANTHER" id="PTHR46698">
    <property type="entry name" value="CROSSVEINLESS 2"/>
    <property type="match status" value="1"/>
</dbReference>
<dbReference type="EMBL" id="DS985243">
    <property type="protein sequence ID" value="EDV26872.1"/>
    <property type="molecule type" value="Genomic_DNA"/>
</dbReference>
<dbReference type="GeneID" id="6752081"/>
<gene>
    <name evidence="7" type="ORF">TRIADDRAFT_54231</name>
</gene>
<dbReference type="RefSeq" id="XP_002110868.1">
    <property type="nucleotide sequence ID" value="XM_002110832.1"/>
</dbReference>
<keyword evidence="3 4" id="KW-0732">Signal</keyword>
<organism evidence="7 8">
    <name type="scientific">Trichoplax adhaerens</name>
    <name type="common">Trichoplax reptans</name>
    <dbReference type="NCBI Taxonomy" id="10228"/>
    <lineage>
        <taxon>Eukaryota</taxon>
        <taxon>Metazoa</taxon>
        <taxon>Placozoa</taxon>
        <taxon>Uniplacotomia</taxon>
        <taxon>Trichoplacea</taxon>
        <taxon>Trichoplacidae</taxon>
        <taxon>Trichoplax</taxon>
    </lineage>
</organism>
<feature type="domain" description="VWFD" evidence="6">
    <location>
        <begin position="289"/>
        <end position="467"/>
    </location>
</feature>
<dbReference type="PANTHER" id="PTHR46698:SF4">
    <property type="entry name" value="CROSSVEINLESS 2"/>
    <property type="match status" value="1"/>
</dbReference>